<comment type="caution">
    <text evidence="2">The sequence shown here is derived from an EMBL/GenBank/DDBJ whole genome shotgun (WGS) entry which is preliminary data.</text>
</comment>
<evidence type="ECO:0000313" key="3">
    <source>
        <dbReference type="Proteomes" id="UP000235392"/>
    </source>
</evidence>
<feature type="transmembrane region" description="Helical" evidence="1">
    <location>
        <begin position="62"/>
        <end position="88"/>
    </location>
</feature>
<evidence type="ECO:0000313" key="2">
    <source>
        <dbReference type="EMBL" id="PLW51537.1"/>
    </source>
</evidence>
<reference evidence="2 3" key="1">
    <citation type="submission" date="2017-11" db="EMBL/GenBank/DDBJ databases">
        <title>De novo assembly and phasing of dikaryotic genomes from two isolates of Puccinia coronata f. sp. avenae, the causal agent of oat crown rust.</title>
        <authorList>
            <person name="Miller M.E."/>
            <person name="Zhang Y."/>
            <person name="Omidvar V."/>
            <person name="Sperschneider J."/>
            <person name="Schwessinger B."/>
            <person name="Raley C."/>
            <person name="Palmer J.M."/>
            <person name="Garnica D."/>
            <person name="Upadhyaya N."/>
            <person name="Rathjen J."/>
            <person name="Taylor J.M."/>
            <person name="Park R.F."/>
            <person name="Dodds P.N."/>
            <person name="Hirsch C.D."/>
            <person name="Kianian S.F."/>
            <person name="Figueroa M."/>
        </authorList>
    </citation>
    <scope>NUCLEOTIDE SEQUENCE [LARGE SCALE GENOMIC DNA]</scope>
    <source>
        <strain evidence="2">12SD80</strain>
    </source>
</reference>
<keyword evidence="1" id="KW-0472">Membrane</keyword>
<keyword evidence="1" id="KW-1133">Transmembrane helix</keyword>
<name>A0A2N5VNI7_9BASI</name>
<sequence length="97" mass="10762">MSLVVALFRYLDHSQSRLLNSSAIQGCSPIKYHTAPLSTITPLNYHSPSRQSCQVPTCPCPAYSFVLVIIISCPLSIIFTTQVLVLSFEIKVHLVQQ</sequence>
<dbReference type="AlphaFoldDB" id="A0A2N5VNI7"/>
<keyword evidence="1" id="KW-0812">Transmembrane</keyword>
<organism evidence="2 3">
    <name type="scientific">Puccinia coronata f. sp. avenae</name>
    <dbReference type="NCBI Taxonomy" id="200324"/>
    <lineage>
        <taxon>Eukaryota</taxon>
        <taxon>Fungi</taxon>
        <taxon>Dikarya</taxon>
        <taxon>Basidiomycota</taxon>
        <taxon>Pucciniomycotina</taxon>
        <taxon>Pucciniomycetes</taxon>
        <taxon>Pucciniales</taxon>
        <taxon>Pucciniaceae</taxon>
        <taxon>Puccinia</taxon>
    </lineage>
</organism>
<proteinExistence type="predicted"/>
<dbReference type="EMBL" id="PGCI01000005">
    <property type="protein sequence ID" value="PLW51537.1"/>
    <property type="molecule type" value="Genomic_DNA"/>
</dbReference>
<gene>
    <name evidence="2" type="ORF">PCASD_00315</name>
</gene>
<protein>
    <submittedName>
        <fullName evidence="2">Uncharacterized protein</fullName>
    </submittedName>
</protein>
<dbReference type="Proteomes" id="UP000235392">
    <property type="component" value="Unassembled WGS sequence"/>
</dbReference>
<evidence type="ECO:0000256" key="1">
    <source>
        <dbReference type="SAM" id="Phobius"/>
    </source>
</evidence>
<accession>A0A2N5VNI7</accession>